<dbReference type="Proteomes" id="UP000807306">
    <property type="component" value="Unassembled WGS sequence"/>
</dbReference>
<sequence>HQIPNSLFGSFGMRHSIRIFFPRLAVKERESVELTAEEVGYFYNKALRPATLQVYPNIIHDLPGTWDISRFKDRRQRGGFSNSGVLLRGNKLGEFSRSMRAIVNANPDLRWAQDFFFGFEIRGLKQVTKHGMRDQGASEAALAHLLEYFVQPDDTMYVDVGVEIGVDEKALAWVADGHGRVVAEALGIEVADANRLVGKSCFYNDMTSCLEALAGFRTALLNVGEDLAVYLQAYLSDKTQTYHLEGDHGINYQALTFAMALLGNPPIFCKNLLQVLQDATLLLDVLLRIEVRVPLWRAHLALQRIRRTVLVANVVMLPRKIWW</sequence>
<accession>A0A9P6E313</accession>
<comment type="caution">
    <text evidence="1">The sequence shown here is derived from an EMBL/GenBank/DDBJ whole genome shotgun (WGS) entry which is preliminary data.</text>
</comment>
<dbReference type="AlphaFoldDB" id="A0A9P6E313"/>
<name>A0A9P6E313_9AGAR</name>
<keyword evidence="2" id="KW-1185">Reference proteome</keyword>
<dbReference type="EMBL" id="MU158022">
    <property type="protein sequence ID" value="KAF9521580.1"/>
    <property type="molecule type" value="Genomic_DNA"/>
</dbReference>
<reference evidence="1" key="1">
    <citation type="submission" date="2020-11" db="EMBL/GenBank/DDBJ databases">
        <authorList>
            <consortium name="DOE Joint Genome Institute"/>
            <person name="Ahrendt S."/>
            <person name="Riley R."/>
            <person name="Andreopoulos W."/>
            <person name="Labutti K."/>
            <person name="Pangilinan J."/>
            <person name="Ruiz-Duenas F.J."/>
            <person name="Barrasa J.M."/>
            <person name="Sanchez-Garcia M."/>
            <person name="Camarero S."/>
            <person name="Miyauchi S."/>
            <person name="Serrano A."/>
            <person name="Linde D."/>
            <person name="Babiker R."/>
            <person name="Drula E."/>
            <person name="Ayuso-Fernandez I."/>
            <person name="Pacheco R."/>
            <person name="Padilla G."/>
            <person name="Ferreira P."/>
            <person name="Barriuso J."/>
            <person name="Kellner H."/>
            <person name="Castanera R."/>
            <person name="Alfaro M."/>
            <person name="Ramirez L."/>
            <person name="Pisabarro A.G."/>
            <person name="Kuo A."/>
            <person name="Tritt A."/>
            <person name="Lipzen A."/>
            <person name="He G."/>
            <person name="Yan M."/>
            <person name="Ng V."/>
            <person name="Cullen D."/>
            <person name="Martin F."/>
            <person name="Rosso M.-N."/>
            <person name="Henrissat B."/>
            <person name="Hibbett D."/>
            <person name="Martinez A.T."/>
            <person name="Grigoriev I.V."/>
        </authorList>
    </citation>
    <scope>NUCLEOTIDE SEQUENCE</scope>
    <source>
        <strain evidence="1">CBS 506.95</strain>
    </source>
</reference>
<organism evidence="1 2">
    <name type="scientific">Crepidotus variabilis</name>
    <dbReference type="NCBI Taxonomy" id="179855"/>
    <lineage>
        <taxon>Eukaryota</taxon>
        <taxon>Fungi</taxon>
        <taxon>Dikarya</taxon>
        <taxon>Basidiomycota</taxon>
        <taxon>Agaricomycotina</taxon>
        <taxon>Agaricomycetes</taxon>
        <taxon>Agaricomycetidae</taxon>
        <taxon>Agaricales</taxon>
        <taxon>Agaricineae</taxon>
        <taxon>Crepidotaceae</taxon>
        <taxon>Crepidotus</taxon>
    </lineage>
</organism>
<protein>
    <submittedName>
        <fullName evidence="1">Uncharacterized protein</fullName>
    </submittedName>
</protein>
<evidence type="ECO:0000313" key="1">
    <source>
        <dbReference type="EMBL" id="KAF9521580.1"/>
    </source>
</evidence>
<gene>
    <name evidence="1" type="ORF">CPB83DRAFT_778497</name>
</gene>
<feature type="non-terminal residue" evidence="1">
    <location>
        <position position="1"/>
    </location>
</feature>
<proteinExistence type="predicted"/>
<dbReference type="OrthoDB" id="3261690at2759"/>
<evidence type="ECO:0000313" key="2">
    <source>
        <dbReference type="Proteomes" id="UP000807306"/>
    </source>
</evidence>